<sequence>MKSLDGRYSPSEFNQDMVHQLIWLAVTASEIAPICVQLAHAIEVGRHVRLSSKKACKMMKGVRVAYDDGVEETSAAPVHECFGNERAGAWCSAIHLGCYFIEDLLPELE</sequence>
<evidence type="ECO:0000313" key="2">
    <source>
        <dbReference type="Proteomes" id="UP000006352"/>
    </source>
</evidence>
<gene>
    <name evidence="1" type="ORF">FIBRA_07102</name>
</gene>
<accession>J4GUC6</accession>
<dbReference type="HOGENOM" id="CLU_2183985_0_0_1"/>
<name>J4GUC6_9APHY</name>
<dbReference type="GeneID" id="24099816"/>
<dbReference type="Proteomes" id="UP000006352">
    <property type="component" value="Unassembled WGS sequence"/>
</dbReference>
<organism evidence="1 2">
    <name type="scientific">Fibroporia radiculosa</name>
    <dbReference type="NCBI Taxonomy" id="599839"/>
    <lineage>
        <taxon>Eukaryota</taxon>
        <taxon>Fungi</taxon>
        <taxon>Dikarya</taxon>
        <taxon>Basidiomycota</taxon>
        <taxon>Agaricomycotina</taxon>
        <taxon>Agaricomycetes</taxon>
        <taxon>Polyporales</taxon>
        <taxon>Fibroporiaceae</taxon>
        <taxon>Fibroporia</taxon>
    </lineage>
</organism>
<dbReference type="RefSeq" id="XP_012184188.1">
    <property type="nucleotide sequence ID" value="XM_012328798.1"/>
</dbReference>
<proteinExistence type="predicted"/>
<dbReference type="InParanoid" id="J4GUC6"/>
<dbReference type="AlphaFoldDB" id="J4GUC6"/>
<protein>
    <submittedName>
        <fullName evidence="1">Uncharacterized protein</fullName>
    </submittedName>
</protein>
<reference evidence="1 2" key="1">
    <citation type="journal article" date="2012" name="Appl. Environ. Microbiol.">
        <title>Short-read sequencing for genomic analysis of the brown rot fungus Fibroporia radiculosa.</title>
        <authorList>
            <person name="Tang J.D."/>
            <person name="Perkins A.D."/>
            <person name="Sonstegard T.S."/>
            <person name="Schroeder S.G."/>
            <person name="Burgess S.C."/>
            <person name="Diehl S.V."/>
        </authorList>
    </citation>
    <scope>NUCLEOTIDE SEQUENCE [LARGE SCALE GENOMIC DNA]</scope>
    <source>
        <strain evidence="1 2">TFFH 294</strain>
    </source>
</reference>
<keyword evidence="2" id="KW-1185">Reference proteome</keyword>
<evidence type="ECO:0000313" key="1">
    <source>
        <dbReference type="EMBL" id="CCM04905.1"/>
    </source>
</evidence>
<dbReference type="EMBL" id="HE797172">
    <property type="protein sequence ID" value="CCM04905.1"/>
    <property type="molecule type" value="Genomic_DNA"/>
</dbReference>